<keyword evidence="8" id="KW-0408">Iron</keyword>
<dbReference type="InterPro" id="IPR037066">
    <property type="entry name" value="Plug_dom_sf"/>
</dbReference>
<evidence type="ECO:0000256" key="5">
    <source>
        <dbReference type="ARBA" id="ARBA00022496"/>
    </source>
</evidence>
<dbReference type="Gene3D" id="2.60.40.1120">
    <property type="entry name" value="Carboxypeptidase-like, regulatory domain"/>
    <property type="match status" value="1"/>
</dbReference>
<evidence type="ECO:0000256" key="3">
    <source>
        <dbReference type="ARBA" id="ARBA00022448"/>
    </source>
</evidence>
<dbReference type="GO" id="GO:0015344">
    <property type="term" value="F:siderophore uptake transmembrane transporter activity"/>
    <property type="evidence" value="ECO:0007669"/>
    <property type="project" value="TreeGrafter"/>
</dbReference>
<evidence type="ECO:0000259" key="18">
    <source>
        <dbReference type="Pfam" id="PF07715"/>
    </source>
</evidence>
<evidence type="ECO:0000256" key="11">
    <source>
        <dbReference type="ARBA" id="ARBA00023136"/>
    </source>
</evidence>
<dbReference type="Pfam" id="PF13715">
    <property type="entry name" value="CarbopepD_reg_2"/>
    <property type="match status" value="1"/>
</dbReference>
<proteinExistence type="inferred from homology"/>
<dbReference type="NCBIfam" id="TIGR01783">
    <property type="entry name" value="TonB-siderophor"/>
    <property type="match status" value="1"/>
</dbReference>
<reference evidence="20" key="1">
    <citation type="submission" date="2016-10" db="EMBL/GenBank/DDBJ databases">
        <authorList>
            <person name="Varghese N."/>
            <person name="Submissions S."/>
        </authorList>
    </citation>
    <scope>NUCLEOTIDE SEQUENCE [LARGE SCALE GENOMIC DNA]</scope>
    <source>
        <strain evidence="20">DSM 25811 / CCM 8410 / LMG 26954 / E90</strain>
    </source>
</reference>
<dbReference type="SUPFAM" id="SSF49464">
    <property type="entry name" value="Carboxypeptidase regulatory domain-like"/>
    <property type="match status" value="1"/>
</dbReference>
<keyword evidence="9" id="KW-0406">Ion transport</keyword>
<comment type="similarity">
    <text evidence="2 14 15">Belongs to the TonB-dependent receptor family.</text>
</comment>
<evidence type="ECO:0000256" key="2">
    <source>
        <dbReference type="ARBA" id="ARBA00009810"/>
    </source>
</evidence>
<evidence type="ECO:0000313" key="19">
    <source>
        <dbReference type="EMBL" id="SDC72351.1"/>
    </source>
</evidence>
<dbReference type="Gene3D" id="2.170.130.10">
    <property type="entry name" value="TonB-dependent receptor, plug domain"/>
    <property type="match status" value="1"/>
</dbReference>
<evidence type="ECO:0000256" key="6">
    <source>
        <dbReference type="ARBA" id="ARBA00022692"/>
    </source>
</evidence>
<evidence type="ECO:0000256" key="4">
    <source>
        <dbReference type="ARBA" id="ARBA00022452"/>
    </source>
</evidence>
<keyword evidence="20" id="KW-1185">Reference proteome</keyword>
<evidence type="ECO:0000256" key="15">
    <source>
        <dbReference type="RuleBase" id="RU003357"/>
    </source>
</evidence>
<keyword evidence="7 16" id="KW-0732">Signal</keyword>
<evidence type="ECO:0000256" key="14">
    <source>
        <dbReference type="PROSITE-ProRule" id="PRU01360"/>
    </source>
</evidence>
<evidence type="ECO:0000313" key="20">
    <source>
        <dbReference type="Proteomes" id="UP000198757"/>
    </source>
</evidence>
<feature type="domain" description="TonB-dependent receptor plug" evidence="18">
    <location>
        <begin position="132"/>
        <end position="230"/>
    </location>
</feature>
<dbReference type="GO" id="GO:0015891">
    <property type="term" value="P:siderophore transport"/>
    <property type="evidence" value="ECO:0007669"/>
    <property type="project" value="InterPro"/>
</dbReference>
<evidence type="ECO:0000256" key="7">
    <source>
        <dbReference type="ARBA" id="ARBA00022729"/>
    </source>
</evidence>
<keyword evidence="10 15" id="KW-0798">TonB box</keyword>
<keyword evidence="6 14" id="KW-0812">Transmembrane</keyword>
<comment type="subcellular location">
    <subcellularLocation>
        <location evidence="1 14">Cell outer membrane</location>
        <topology evidence="1 14">Multi-pass membrane protein</topology>
    </subcellularLocation>
</comment>
<dbReference type="InterPro" id="IPR000531">
    <property type="entry name" value="Beta-barrel_TonB"/>
</dbReference>
<evidence type="ECO:0000259" key="17">
    <source>
        <dbReference type="Pfam" id="PF00593"/>
    </source>
</evidence>
<dbReference type="Gene3D" id="2.40.170.20">
    <property type="entry name" value="TonB-dependent receptor, beta-barrel domain"/>
    <property type="match status" value="1"/>
</dbReference>
<evidence type="ECO:0000256" key="1">
    <source>
        <dbReference type="ARBA" id="ARBA00004571"/>
    </source>
</evidence>
<dbReference type="InterPro" id="IPR039426">
    <property type="entry name" value="TonB-dep_rcpt-like"/>
</dbReference>
<evidence type="ECO:0000256" key="9">
    <source>
        <dbReference type="ARBA" id="ARBA00023065"/>
    </source>
</evidence>
<dbReference type="InterPro" id="IPR008969">
    <property type="entry name" value="CarboxyPept-like_regulatory"/>
</dbReference>
<protein>
    <submittedName>
        <fullName evidence="19">Iron complex outermembrane recepter protein</fullName>
    </submittedName>
</protein>
<gene>
    <name evidence="19" type="ORF">SAMN04487894_103427</name>
</gene>
<dbReference type="SUPFAM" id="SSF56935">
    <property type="entry name" value="Porins"/>
    <property type="match status" value="1"/>
</dbReference>
<feature type="domain" description="TonB-dependent receptor-like beta-barrel" evidence="17">
    <location>
        <begin position="303"/>
        <end position="780"/>
    </location>
</feature>
<dbReference type="PANTHER" id="PTHR32552:SF68">
    <property type="entry name" value="FERRICHROME OUTER MEMBRANE TRANSPORTER_PHAGE RECEPTOR"/>
    <property type="match status" value="1"/>
</dbReference>
<sequence length="811" mass="89430">MRRFLLFLMTLMTFLSVNAQTNTGNIEGVITTPEGNPVPNVNVTIKGKKKHVVTNEQGHFEFNEIPYGEYILVYSFEGETSQEIPVTVPPVSTETSKYNLSLNARELKEVIVRIGGSINQGTARIGKSNIPIMDLPQAVTIIGQSTIENQQAQRLSDVIKNVNGVYLGGARASTQETFYARGYNLGNTNTFKNGFRVNSGAMPEMSAIESVEVLKGGAALLYGNVAPGGIVNMVTKKPRFNFGGEVNMRVGSYDLYKPSVDIYGPISQSVAFRLNGTYEKANSYRDEVHSERYYVNPSLLFKLGEKTKLLVQGDYLQHEFTPDFGIGTMNAEASRPTATGGKRVTPVSRNTFFGAPWQYAKTTQATASIELNHQFNDSWALNALGGFQNYERDYFSTERIQADINGKWKRPLGKTNNKEDYVTGQLNLNGDVKTGSIGHKLLIGADLEKVTSTALASDIATVVPNGIYDSINLLDPTMYVRRTDMPQASWITSTKNPVTRFGAYVQDLVSLSEKFKLLAGVRWSYQQANRSKATTLATNAVKEGAVFQIDKAFSPRIGLVYQPTDHTTAFASYSNSFSPNSGMDIDSNTLKPSVIDQFEIGIKNDFFDGLLSANLTVYRIINNNLSQQIQVFKNGDPVQGATTLRELTGQTTSDGIEVDLKSQPIKGWDILAGYSYNNMRYTKTSGRFGSYVEGERLVNSPAHTANATTFYTFQNGAVKGLKVGAGVYYVGERNAGWNTTYSDNNGALNDRLFQVKGFATADVSAGYTYQKWSLLAKLANITNTFNYYVHENYSINPIPPRSFVVTAAFKF</sequence>
<dbReference type="EMBL" id="FMZO01000003">
    <property type="protein sequence ID" value="SDC72351.1"/>
    <property type="molecule type" value="Genomic_DNA"/>
</dbReference>
<feature type="signal peptide" evidence="16">
    <location>
        <begin position="1"/>
        <end position="19"/>
    </location>
</feature>
<dbReference type="STRING" id="1285928.SAMN04487894_103427"/>
<dbReference type="InterPro" id="IPR036942">
    <property type="entry name" value="Beta-barrel_TonB_sf"/>
</dbReference>
<dbReference type="PANTHER" id="PTHR32552">
    <property type="entry name" value="FERRICHROME IRON RECEPTOR-RELATED"/>
    <property type="match status" value="1"/>
</dbReference>
<evidence type="ECO:0000256" key="13">
    <source>
        <dbReference type="ARBA" id="ARBA00023237"/>
    </source>
</evidence>
<dbReference type="Pfam" id="PF00593">
    <property type="entry name" value="TonB_dep_Rec_b-barrel"/>
    <property type="match status" value="1"/>
</dbReference>
<dbReference type="PROSITE" id="PS52016">
    <property type="entry name" value="TONB_DEPENDENT_REC_3"/>
    <property type="match status" value="1"/>
</dbReference>
<dbReference type="GO" id="GO:0038023">
    <property type="term" value="F:signaling receptor activity"/>
    <property type="evidence" value="ECO:0007669"/>
    <property type="project" value="InterPro"/>
</dbReference>
<evidence type="ECO:0000256" key="12">
    <source>
        <dbReference type="ARBA" id="ARBA00023170"/>
    </source>
</evidence>
<keyword evidence="11 14" id="KW-0472">Membrane</keyword>
<dbReference type="Pfam" id="PF07715">
    <property type="entry name" value="Plug"/>
    <property type="match status" value="1"/>
</dbReference>
<keyword evidence="3 14" id="KW-0813">Transport</keyword>
<dbReference type="AlphaFoldDB" id="A0A1G6NXH5"/>
<keyword evidence="13 14" id="KW-0998">Cell outer membrane</keyword>
<dbReference type="Proteomes" id="UP000198757">
    <property type="component" value="Unassembled WGS sequence"/>
</dbReference>
<keyword evidence="12" id="KW-0675">Receptor</keyword>
<dbReference type="CDD" id="cd01347">
    <property type="entry name" value="ligand_gated_channel"/>
    <property type="match status" value="1"/>
</dbReference>
<name>A0A1G6NXH5_NIADE</name>
<feature type="chain" id="PRO_5011585595" evidence="16">
    <location>
        <begin position="20"/>
        <end position="811"/>
    </location>
</feature>
<evidence type="ECO:0000256" key="16">
    <source>
        <dbReference type="SAM" id="SignalP"/>
    </source>
</evidence>
<dbReference type="GO" id="GO:0009279">
    <property type="term" value="C:cell outer membrane"/>
    <property type="evidence" value="ECO:0007669"/>
    <property type="project" value="UniProtKB-SubCell"/>
</dbReference>
<keyword evidence="4 14" id="KW-1134">Transmembrane beta strand</keyword>
<evidence type="ECO:0000256" key="8">
    <source>
        <dbReference type="ARBA" id="ARBA00023004"/>
    </source>
</evidence>
<evidence type="ECO:0000256" key="10">
    <source>
        <dbReference type="ARBA" id="ARBA00023077"/>
    </source>
</evidence>
<dbReference type="InterPro" id="IPR010105">
    <property type="entry name" value="TonB_sidphr_rcpt"/>
</dbReference>
<keyword evidence="5" id="KW-0410">Iron transport</keyword>
<organism evidence="19 20">
    <name type="scientific">Niabella drilacis (strain DSM 25811 / CCM 8410 / CCUG 62505 / LMG 26954 / E90)</name>
    <dbReference type="NCBI Taxonomy" id="1285928"/>
    <lineage>
        <taxon>Bacteria</taxon>
        <taxon>Pseudomonadati</taxon>
        <taxon>Bacteroidota</taxon>
        <taxon>Chitinophagia</taxon>
        <taxon>Chitinophagales</taxon>
        <taxon>Chitinophagaceae</taxon>
        <taxon>Niabella</taxon>
    </lineage>
</organism>
<accession>A0A1G6NXH5</accession>
<dbReference type="RefSeq" id="WP_245729145.1">
    <property type="nucleotide sequence ID" value="NZ_FMZO01000003.1"/>
</dbReference>
<dbReference type="InterPro" id="IPR012910">
    <property type="entry name" value="Plug_dom"/>
</dbReference>